<organism evidence="13 14">
    <name type="scientific">Thalassobacillus cyri</name>
    <dbReference type="NCBI Taxonomy" id="571932"/>
    <lineage>
        <taxon>Bacteria</taxon>
        <taxon>Bacillati</taxon>
        <taxon>Bacillota</taxon>
        <taxon>Bacilli</taxon>
        <taxon>Bacillales</taxon>
        <taxon>Bacillaceae</taxon>
        <taxon>Thalassobacillus</taxon>
    </lineage>
</organism>
<feature type="binding site" evidence="9">
    <location>
        <position position="111"/>
    </location>
    <ligand>
        <name>4-amino-2-methyl-5-(diphosphooxymethyl)pyrimidine</name>
        <dbReference type="ChEBI" id="CHEBI:57841"/>
    </ligand>
</feature>
<sequence length="205" mass="22365">MNLASRLRKYLIMGSTNCTRDPVEILLEAIEGGITAFQYREKGEGALQGKEKLELGLKLRRICKEHEVLFIVNDDTDLVESLDADGVHVGQDDISPSDLREVFPDRVIGLSVSNWREVEKSPTEHIDYFGAGPLFPTTTKADAKKPVGTAWVKELRDNFPSIPIVGIGGINRENAPSIVSAGADGVAVISAITRAENIPQSVKQL</sequence>
<proteinExistence type="inferred from homology"/>
<evidence type="ECO:0000313" key="13">
    <source>
        <dbReference type="EMBL" id="SEA03398.1"/>
    </source>
</evidence>
<evidence type="ECO:0000256" key="9">
    <source>
        <dbReference type="HAMAP-Rule" id="MF_00097"/>
    </source>
</evidence>
<keyword evidence="5 9" id="KW-0784">Thiamine biosynthesis</keyword>
<evidence type="ECO:0000256" key="7">
    <source>
        <dbReference type="ARBA" id="ARBA00047851"/>
    </source>
</evidence>
<comment type="catalytic activity">
    <reaction evidence="7 9 10">
        <text>2-(2-carboxy-4-methylthiazol-5-yl)ethyl phosphate + 4-amino-2-methyl-5-(diphosphooxymethyl)pyrimidine + 2 H(+) = thiamine phosphate + CO2 + diphosphate</text>
        <dbReference type="Rhea" id="RHEA:47848"/>
        <dbReference type="ChEBI" id="CHEBI:15378"/>
        <dbReference type="ChEBI" id="CHEBI:16526"/>
        <dbReference type="ChEBI" id="CHEBI:33019"/>
        <dbReference type="ChEBI" id="CHEBI:37575"/>
        <dbReference type="ChEBI" id="CHEBI:57841"/>
        <dbReference type="ChEBI" id="CHEBI:62890"/>
        <dbReference type="EC" id="2.5.1.3"/>
    </reaction>
</comment>
<keyword evidence="4 9" id="KW-0460">Magnesium</keyword>
<dbReference type="Pfam" id="PF02581">
    <property type="entry name" value="TMP-TENI"/>
    <property type="match status" value="1"/>
</dbReference>
<dbReference type="FunFam" id="3.20.20.70:FF:000096">
    <property type="entry name" value="Thiamine-phosphate synthase"/>
    <property type="match status" value="1"/>
</dbReference>
<evidence type="ECO:0000256" key="2">
    <source>
        <dbReference type="ARBA" id="ARBA00022679"/>
    </source>
</evidence>
<comment type="catalytic activity">
    <reaction evidence="6 9 10">
        <text>4-methyl-5-(2-phosphooxyethyl)-thiazole + 4-amino-2-methyl-5-(diphosphooxymethyl)pyrimidine + H(+) = thiamine phosphate + diphosphate</text>
        <dbReference type="Rhea" id="RHEA:22328"/>
        <dbReference type="ChEBI" id="CHEBI:15378"/>
        <dbReference type="ChEBI" id="CHEBI:33019"/>
        <dbReference type="ChEBI" id="CHEBI:37575"/>
        <dbReference type="ChEBI" id="CHEBI:57841"/>
        <dbReference type="ChEBI" id="CHEBI:58296"/>
        <dbReference type="EC" id="2.5.1.3"/>
    </reaction>
</comment>
<dbReference type="GO" id="GO:0009229">
    <property type="term" value="P:thiamine diphosphate biosynthetic process"/>
    <property type="evidence" value="ECO:0007669"/>
    <property type="project" value="UniProtKB-UniRule"/>
</dbReference>
<evidence type="ECO:0000256" key="5">
    <source>
        <dbReference type="ARBA" id="ARBA00022977"/>
    </source>
</evidence>
<evidence type="ECO:0000256" key="10">
    <source>
        <dbReference type="RuleBase" id="RU003826"/>
    </source>
</evidence>
<dbReference type="Gene3D" id="3.20.20.70">
    <property type="entry name" value="Aldolase class I"/>
    <property type="match status" value="1"/>
</dbReference>
<evidence type="ECO:0000256" key="6">
    <source>
        <dbReference type="ARBA" id="ARBA00047334"/>
    </source>
</evidence>
<feature type="binding site" evidence="9">
    <location>
        <begin position="38"/>
        <end position="42"/>
    </location>
    <ligand>
        <name>4-amino-2-methyl-5-(diphosphooxymethyl)pyrimidine</name>
        <dbReference type="ChEBI" id="CHEBI:57841"/>
    </ligand>
</feature>
<keyword evidence="14" id="KW-1185">Reference proteome</keyword>
<keyword evidence="3 9" id="KW-0479">Metal-binding</keyword>
<feature type="binding site" evidence="9">
    <location>
        <position position="73"/>
    </location>
    <ligand>
        <name>4-amino-2-methyl-5-(diphosphooxymethyl)pyrimidine</name>
        <dbReference type="ChEBI" id="CHEBI:57841"/>
    </ligand>
</feature>
<feature type="binding site" evidence="9">
    <location>
        <position position="169"/>
    </location>
    <ligand>
        <name>2-[(2R,5Z)-2-carboxy-4-methylthiazol-5(2H)-ylidene]ethyl phosphate</name>
        <dbReference type="ChEBI" id="CHEBI:62899"/>
    </ligand>
</feature>
<comment type="function">
    <text evidence="9">Condenses 4-methyl-5-(beta-hydroxyethyl)thiazole monophosphate (THZ-P) and 2-methyl-4-amino-5-hydroxymethyl pyrimidine pyrophosphate (HMP-PP) to form thiamine monophosphate (TMP).</text>
</comment>
<feature type="binding site" evidence="9">
    <location>
        <position position="93"/>
    </location>
    <ligand>
        <name>Mg(2+)</name>
        <dbReference type="ChEBI" id="CHEBI:18420"/>
    </ligand>
</feature>
<evidence type="ECO:0000256" key="8">
    <source>
        <dbReference type="ARBA" id="ARBA00047883"/>
    </source>
</evidence>
<gene>
    <name evidence="9" type="primary">thiE</name>
    <name evidence="13" type="ORF">SAMN05421743_102273</name>
</gene>
<evidence type="ECO:0000256" key="1">
    <source>
        <dbReference type="ARBA" id="ARBA00005165"/>
    </source>
</evidence>
<dbReference type="UniPathway" id="UPA00060">
    <property type="reaction ID" value="UER00141"/>
</dbReference>
<evidence type="ECO:0000256" key="3">
    <source>
        <dbReference type="ARBA" id="ARBA00022723"/>
    </source>
</evidence>
<dbReference type="InterPro" id="IPR034291">
    <property type="entry name" value="TMP_synthase"/>
</dbReference>
<name>A0A1H3XY13_9BACI</name>
<dbReference type="InterPro" id="IPR036206">
    <property type="entry name" value="ThiamineP_synth_sf"/>
</dbReference>
<dbReference type="GO" id="GO:0004789">
    <property type="term" value="F:thiamine-phosphate diphosphorylase activity"/>
    <property type="evidence" value="ECO:0007669"/>
    <property type="project" value="UniProtKB-UniRule"/>
</dbReference>
<feature type="binding site" evidence="9">
    <location>
        <position position="74"/>
    </location>
    <ligand>
        <name>Mg(2+)</name>
        <dbReference type="ChEBI" id="CHEBI:18420"/>
    </ligand>
</feature>
<reference evidence="13 14" key="1">
    <citation type="submission" date="2016-10" db="EMBL/GenBank/DDBJ databases">
        <authorList>
            <person name="de Groot N.N."/>
        </authorList>
    </citation>
    <scope>NUCLEOTIDE SEQUENCE [LARGE SCALE GENOMIC DNA]</scope>
    <source>
        <strain evidence="13 14">CCM7597</strain>
    </source>
</reference>
<dbReference type="GO" id="GO:0000287">
    <property type="term" value="F:magnesium ion binding"/>
    <property type="evidence" value="ECO:0007669"/>
    <property type="project" value="UniProtKB-UniRule"/>
</dbReference>
<dbReference type="STRING" id="571932.SAMN05421743_102273"/>
<evidence type="ECO:0000313" key="14">
    <source>
        <dbReference type="Proteomes" id="UP000198584"/>
    </source>
</evidence>
<dbReference type="EC" id="2.5.1.3" evidence="9"/>
<comment type="similarity">
    <text evidence="9 10">Belongs to the thiamine-phosphate synthase family.</text>
</comment>
<comment type="pathway">
    <text evidence="1 9 11">Cofactor biosynthesis; thiamine diphosphate biosynthesis; thiamine phosphate from 4-amino-2-methyl-5-diphosphomethylpyrimidine and 4-methyl-5-(2-phosphoethyl)-thiazole: step 1/1.</text>
</comment>
<dbReference type="NCBIfam" id="TIGR00693">
    <property type="entry name" value="thiE"/>
    <property type="match status" value="1"/>
</dbReference>
<dbReference type="HAMAP" id="MF_00097">
    <property type="entry name" value="TMP_synthase"/>
    <property type="match status" value="1"/>
</dbReference>
<dbReference type="PANTHER" id="PTHR20857">
    <property type="entry name" value="THIAMINE-PHOSPHATE PYROPHOSPHORYLASE"/>
    <property type="match status" value="1"/>
</dbReference>
<dbReference type="InterPro" id="IPR022998">
    <property type="entry name" value="ThiamineP_synth_TenI"/>
</dbReference>
<accession>A0A1H3XY13</accession>
<dbReference type="Proteomes" id="UP000198584">
    <property type="component" value="Unassembled WGS sequence"/>
</dbReference>
<comment type="catalytic activity">
    <reaction evidence="8 9 10">
        <text>2-[(2R,5Z)-2-carboxy-4-methylthiazol-5(2H)-ylidene]ethyl phosphate + 4-amino-2-methyl-5-(diphosphooxymethyl)pyrimidine + 2 H(+) = thiamine phosphate + CO2 + diphosphate</text>
        <dbReference type="Rhea" id="RHEA:47844"/>
        <dbReference type="ChEBI" id="CHEBI:15378"/>
        <dbReference type="ChEBI" id="CHEBI:16526"/>
        <dbReference type="ChEBI" id="CHEBI:33019"/>
        <dbReference type="ChEBI" id="CHEBI:37575"/>
        <dbReference type="ChEBI" id="CHEBI:57841"/>
        <dbReference type="ChEBI" id="CHEBI:62899"/>
        <dbReference type="EC" id="2.5.1.3"/>
    </reaction>
</comment>
<dbReference type="OrthoDB" id="9812206at2"/>
<dbReference type="CDD" id="cd00564">
    <property type="entry name" value="TMP_TenI"/>
    <property type="match status" value="1"/>
</dbReference>
<dbReference type="PANTHER" id="PTHR20857:SF15">
    <property type="entry name" value="THIAMINE-PHOSPHATE SYNTHASE"/>
    <property type="match status" value="1"/>
</dbReference>
<dbReference type="GO" id="GO:0005737">
    <property type="term" value="C:cytoplasm"/>
    <property type="evidence" value="ECO:0007669"/>
    <property type="project" value="TreeGrafter"/>
</dbReference>
<feature type="domain" description="Thiamine phosphate synthase/TenI" evidence="12">
    <location>
        <begin position="10"/>
        <end position="192"/>
    </location>
</feature>
<evidence type="ECO:0000256" key="11">
    <source>
        <dbReference type="RuleBase" id="RU004253"/>
    </source>
</evidence>
<protein>
    <recommendedName>
        <fullName evidence="9">Thiamine-phosphate synthase</fullName>
        <shortName evidence="9">TP synthase</shortName>
        <shortName evidence="9">TPS</shortName>
        <ecNumber evidence="9">2.5.1.3</ecNumber>
    </recommendedName>
    <alternativeName>
        <fullName evidence="9">Thiamine-phosphate pyrophosphorylase</fullName>
        <shortName evidence="9">TMP pyrophosphorylase</shortName>
        <shortName evidence="9">TMP-PPase</shortName>
    </alternativeName>
</protein>
<evidence type="ECO:0000256" key="4">
    <source>
        <dbReference type="ARBA" id="ARBA00022842"/>
    </source>
</evidence>
<feature type="binding site" evidence="9">
    <location>
        <begin position="189"/>
        <end position="190"/>
    </location>
    <ligand>
        <name>2-[(2R,5Z)-2-carboxy-4-methylthiazol-5(2H)-ylidene]ethyl phosphate</name>
        <dbReference type="ChEBI" id="CHEBI:62899"/>
    </ligand>
</feature>
<keyword evidence="2 9" id="KW-0808">Transferase</keyword>
<feature type="binding site" evidence="9">
    <location>
        <begin position="137"/>
        <end position="139"/>
    </location>
    <ligand>
        <name>2-[(2R,5Z)-2-carboxy-4-methylthiazol-5(2H)-ylidene]ethyl phosphate</name>
        <dbReference type="ChEBI" id="CHEBI:62899"/>
    </ligand>
</feature>
<comment type="cofactor">
    <cofactor evidence="9">
        <name>Mg(2+)</name>
        <dbReference type="ChEBI" id="CHEBI:18420"/>
    </cofactor>
    <text evidence="9">Binds 1 Mg(2+) ion per subunit.</text>
</comment>
<evidence type="ECO:0000259" key="12">
    <source>
        <dbReference type="Pfam" id="PF02581"/>
    </source>
</evidence>
<feature type="binding site" evidence="9">
    <location>
        <position position="140"/>
    </location>
    <ligand>
        <name>4-amino-2-methyl-5-(diphosphooxymethyl)pyrimidine</name>
        <dbReference type="ChEBI" id="CHEBI:57841"/>
    </ligand>
</feature>
<dbReference type="RefSeq" id="WP_093042476.1">
    <property type="nucleotide sequence ID" value="NZ_FNQR01000002.1"/>
</dbReference>
<dbReference type="GO" id="GO:0009228">
    <property type="term" value="P:thiamine biosynthetic process"/>
    <property type="evidence" value="ECO:0007669"/>
    <property type="project" value="UniProtKB-KW"/>
</dbReference>
<dbReference type="SUPFAM" id="SSF51391">
    <property type="entry name" value="Thiamin phosphate synthase"/>
    <property type="match status" value="1"/>
</dbReference>
<dbReference type="InterPro" id="IPR013785">
    <property type="entry name" value="Aldolase_TIM"/>
</dbReference>
<dbReference type="EMBL" id="FNQR01000002">
    <property type="protein sequence ID" value="SEA03398.1"/>
    <property type="molecule type" value="Genomic_DNA"/>
</dbReference>
<dbReference type="AlphaFoldDB" id="A0A1H3XY13"/>